<dbReference type="GO" id="GO:0003723">
    <property type="term" value="F:RNA binding"/>
    <property type="evidence" value="ECO:0007669"/>
    <property type="project" value="UniProtKB-UniRule"/>
</dbReference>
<evidence type="ECO:0000256" key="4">
    <source>
        <dbReference type="ARBA" id="ARBA00023015"/>
    </source>
</evidence>
<dbReference type="Proteomes" id="UP000199128">
    <property type="component" value="Unassembled WGS sequence"/>
</dbReference>
<evidence type="ECO:0000256" key="7">
    <source>
        <dbReference type="SAM" id="MobiDB-lite"/>
    </source>
</evidence>
<dbReference type="Proteomes" id="UP000199135">
    <property type="component" value="Unassembled WGS sequence"/>
</dbReference>
<evidence type="ECO:0000313" key="9">
    <source>
        <dbReference type="EMBL" id="SEH54022.1"/>
    </source>
</evidence>
<evidence type="ECO:0000256" key="3">
    <source>
        <dbReference type="ARBA" id="ARBA00022884"/>
    </source>
</evidence>
<dbReference type="InterPro" id="IPR035926">
    <property type="entry name" value="NusB-like_sf"/>
</dbReference>
<evidence type="ECO:0000259" key="8">
    <source>
        <dbReference type="Pfam" id="PF01029"/>
    </source>
</evidence>
<reference evidence="10" key="1">
    <citation type="submission" date="2016-10" db="EMBL/GenBank/DDBJ databases">
        <authorList>
            <person name="de Groot N.N."/>
        </authorList>
    </citation>
    <scope>NUCLEOTIDE SEQUENCE [LARGE SCALE GENOMIC DNA]</scope>
    <source>
        <strain evidence="10">KHGC19</strain>
    </source>
</reference>
<evidence type="ECO:0000313" key="11">
    <source>
        <dbReference type="Proteomes" id="UP000199128"/>
    </source>
</evidence>
<dbReference type="InterPro" id="IPR011605">
    <property type="entry name" value="NusB_fam"/>
</dbReference>
<dbReference type="EMBL" id="FNWT01000005">
    <property type="protein sequence ID" value="SEH54022.1"/>
    <property type="molecule type" value="Genomic_DNA"/>
</dbReference>
<comment type="similarity">
    <text evidence="1 6">Belongs to the NusB family.</text>
</comment>
<feature type="region of interest" description="Disordered" evidence="7">
    <location>
        <begin position="155"/>
        <end position="184"/>
    </location>
</feature>
<dbReference type="EMBL" id="FOGP01000001">
    <property type="protein sequence ID" value="SER34650.1"/>
    <property type="molecule type" value="Genomic_DNA"/>
</dbReference>
<organism evidence="10 11">
    <name type="scientific">Parafannyhessea umbonata</name>
    <dbReference type="NCBI Taxonomy" id="604330"/>
    <lineage>
        <taxon>Bacteria</taxon>
        <taxon>Bacillati</taxon>
        <taxon>Actinomycetota</taxon>
        <taxon>Coriobacteriia</taxon>
        <taxon>Coriobacteriales</taxon>
        <taxon>Atopobiaceae</taxon>
        <taxon>Parafannyhessea</taxon>
    </lineage>
</organism>
<dbReference type="Gene3D" id="1.10.940.10">
    <property type="entry name" value="NusB-like"/>
    <property type="match status" value="1"/>
</dbReference>
<proteinExistence type="inferred from homology"/>
<dbReference type="InterPro" id="IPR006027">
    <property type="entry name" value="NusB_RsmB_TIM44"/>
</dbReference>
<dbReference type="AlphaFoldDB" id="A0A1H9NFB8"/>
<dbReference type="GO" id="GO:0031564">
    <property type="term" value="P:transcription antitermination"/>
    <property type="evidence" value="ECO:0007669"/>
    <property type="project" value="UniProtKB-KW"/>
</dbReference>
<evidence type="ECO:0000256" key="1">
    <source>
        <dbReference type="ARBA" id="ARBA00005952"/>
    </source>
</evidence>
<accession>A0A1H9NFB8</accession>
<keyword evidence="3 6" id="KW-0694">RNA-binding</keyword>
<dbReference type="PANTHER" id="PTHR11078:SF3">
    <property type="entry name" value="ANTITERMINATION NUSB DOMAIN-CONTAINING PROTEIN"/>
    <property type="match status" value="1"/>
</dbReference>
<keyword evidence="2 6" id="KW-0889">Transcription antitermination</keyword>
<keyword evidence="4 6" id="KW-0805">Transcription regulation</keyword>
<gene>
    <name evidence="6" type="primary">nusB</name>
    <name evidence="10" type="ORF">SAMN05216446_0435</name>
    <name evidence="9" type="ORF">SAMN05216447_10527</name>
</gene>
<dbReference type="SUPFAM" id="SSF48013">
    <property type="entry name" value="NusB-like"/>
    <property type="match status" value="1"/>
</dbReference>
<evidence type="ECO:0000313" key="10">
    <source>
        <dbReference type="EMBL" id="SER34650.1"/>
    </source>
</evidence>
<dbReference type="Pfam" id="PF01029">
    <property type="entry name" value="NusB"/>
    <property type="match status" value="1"/>
</dbReference>
<evidence type="ECO:0000313" key="12">
    <source>
        <dbReference type="Proteomes" id="UP000199135"/>
    </source>
</evidence>
<dbReference type="GO" id="GO:0005829">
    <property type="term" value="C:cytosol"/>
    <property type="evidence" value="ECO:0007669"/>
    <property type="project" value="TreeGrafter"/>
</dbReference>
<feature type="domain" description="NusB/RsmB/TIM44" evidence="8">
    <location>
        <begin position="13"/>
        <end position="135"/>
    </location>
</feature>
<evidence type="ECO:0000256" key="6">
    <source>
        <dbReference type="HAMAP-Rule" id="MF_00073"/>
    </source>
</evidence>
<name>A0A1H9NFB8_9ACTN</name>
<evidence type="ECO:0000256" key="2">
    <source>
        <dbReference type="ARBA" id="ARBA00022814"/>
    </source>
</evidence>
<reference evidence="11 12" key="2">
    <citation type="submission" date="2016-10" db="EMBL/GenBank/DDBJ databases">
        <authorList>
            <person name="Varghese N."/>
            <person name="Submissions S."/>
        </authorList>
    </citation>
    <scope>NUCLEOTIDE SEQUENCE [LARGE SCALE GENOMIC DNA]</scope>
    <source>
        <strain evidence="11">KHGC19</strain>
        <strain evidence="9 12">WCP15</strain>
    </source>
</reference>
<dbReference type="GO" id="GO:0006353">
    <property type="term" value="P:DNA-templated transcription termination"/>
    <property type="evidence" value="ECO:0007669"/>
    <property type="project" value="UniProtKB-UniRule"/>
</dbReference>
<dbReference type="NCBIfam" id="TIGR01951">
    <property type="entry name" value="nusB"/>
    <property type="match status" value="1"/>
</dbReference>
<sequence length="184" mass="20253">MSDTTHFGGRTLARSQALQVLFQAEATNRTVFEVLEGDYALSQGPLDPFGEMLARGTDDMRSDLDAIIAEHSVNWSVSRMPKVDRNLLRLALYEMLEVDEVAIPITIDESVELAKAYGSDESSRFINGLLGKVARKLEAGDDVVAEAREAVRVRDDLKAAAQQPNDDYEYAGSEEPDDGEQDGE</sequence>
<dbReference type="HAMAP" id="MF_00073">
    <property type="entry name" value="NusB"/>
    <property type="match status" value="1"/>
</dbReference>
<protein>
    <recommendedName>
        <fullName evidence="6">Transcription antitermination protein NusB</fullName>
    </recommendedName>
    <alternativeName>
        <fullName evidence="6">Antitermination factor NusB</fullName>
    </alternativeName>
</protein>
<feature type="compositionally biased region" description="Acidic residues" evidence="7">
    <location>
        <begin position="166"/>
        <end position="184"/>
    </location>
</feature>
<comment type="function">
    <text evidence="6">Involved in transcription antitermination. Required for transcription of ribosomal RNA (rRNA) genes. Binds specifically to the boxA antiterminator sequence of the ribosomal RNA (rrn) operons.</text>
</comment>
<dbReference type="RefSeq" id="WP_078686685.1">
    <property type="nucleotide sequence ID" value="NZ_FNWT01000005.1"/>
</dbReference>
<evidence type="ECO:0000256" key="5">
    <source>
        <dbReference type="ARBA" id="ARBA00023163"/>
    </source>
</evidence>
<dbReference type="PANTHER" id="PTHR11078">
    <property type="entry name" value="N UTILIZATION SUBSTANCE PROTEIN B-RELATED"/>
    <property type="match status" value="1"/>
</dbReference>
<keyword evidence="12" id="KW-1185">Reference proteome</keyword>
<keyword evidence="5 6" id="KW-0804">Transcription</keyword>